<dbReference type="Proteomes" id="UP000717696">
    <property type="component" value="Unassembled WGS sequence"/>
</dbReference>
<accession>A0A9P9EUN2</accession>
<evidence type="ECO:0000256" key="5">
    <source>
        <dbReference type="ARBA" id="ARBA00022801"/>
    </source>
</evidence>
<evidence type="ECO:0000256" key="8">
    <source>
        <dbReference type="SAM" id="SignalP"/>
    </source>
</evidence>
<dbReference type="EMBL" id="JAGMUU010000009">
    <property type="protein sequence ID" value="KAH7145431.1"/>
    <property type="molecule type" value="Genomic_DNA"/>
</dbReference>
<evidence type="ECO:0000256" key="3">
    <source>
        <dbReference type="ARBA" id="ARBA00022670"/>
    </source>
</evidence>
<dbReference type="PANTHER" id="PTHR11802:SF189">
    <property type="entry name" value="CARBOXYPEPTIDASE"/>
    <property type="match status" value="1"/>
</dbReference>
<comment type="similarity">
    <text evidence="1">Belongs to the peptidase S10 family.</text>
</comment>
<comment type="caution">
    <text evidence="9">The sequence shown here is derived from an EMBL/GenBank/DDBJ whole genome shotgun (WGS) entry which is preliminary data.</text>
</comment>
<keyword evidence="4 8" id="KW-0732">Signal</keyword>
<dbReference type="OrthoDB" id="443318at2759"/>
<keyword evidence="3" id="KW-0645">Protease</keyword>
<dbReference type="InterPro" id="IPR001563">
    <property type="entry name" value="Peptidase_S10"/>
</dbReference>
<dbReference type="GO" id="GO:0004185">
    <property type="term" value="F:serine-type carboxypeptidase activity"/>
    <property type="evidence" value="ECO:0007669"/>
    <property type="project" value="InterPro"/>
</dbReference>
<dbReference type="SUPFAM" id="SSF53474">
    <property type="entry name" value="alpha/beta-Hydrolases"/>
    <property type="match status" value="1"/>
</dbReference>
<keyword evidence="5 9" id="KW-0378">Hydrolase</keyword>
<dbReference type="AlphaFoldDB" id="A0A9P9EUN2"/>
<organism evidence="9 10">
    <name type="scientific">Dactylonectria estremocensis</name>
    <dbReference type="NCBI Taxonomy" id="1079267"/>
    <lineage>
        <taxon>Eukaryota</taxon>
        <taxon>Fungi</taxon>
        <taxon>Dikarya</taxon>
        <taxon>Ascomycota</taxon>
        <taxon>Pezizomycotina</taxon>
        <taxon>Sordariomycetes</taxon>
        <taxon>Hypocreomycetidae</taxon>
        <taxon>Hypocreales</taxon>
        <taxon>Nectriaceae</taxon>
        <taxon>Dactylonectria</taxon>
    </lineage>
</organism>
<dbReference type="Pfam" id="PF00450">
    <property type="entry name" value="Peptidase_S10"/>
    <property type="match status" value="1"/>
</dbReference>
<feature type="chain" id="PRO_5040427120" evidence="8">
    <location>
        <begin position="19"/>
        <end position="651"/>
    </location>
</feature>
<keyword evidence="10" id="KW-1185">Reference proteome</keyword>
<name>A0A9P9EUN2_9HYPO</name>
<evidence type="ECO:0000256" key="7">
    <source>
        <dbReference type="SAM" id="MobiDB-lite"/>
    </source>
</evidence>
<feature type="region of interest" description="Disordered" evidence="7">
    <location>
        <begin position="598"/>
        <end position="624"/>
    </location>
</feature>
<protein>
    <submittedName>
        <fullName evidence="9">Alpha/Beta hydrolase protein</fullName>
    </submittedName>
</protein>
<dbReference type="GO" id="GO:0000324">
    <property type="term" value="C:fungal-type vacuole"/>
    <property type="evidence" value="ECO:0007669"/>
    <property type="project" value="TreeGrafter"/>
</dbReference>
<proteinExistence type="inferred from homology"/>
<keyword evidence="6" id="KW-0325">Glycoprotein</keyword>
<evidence type="ECO:0000313" key="10">
    <source>
        <dbReference type="Proteomes" id="UP000717696"/>
    </source>
</evidence>
<sequence length="651" mass="70390">MFSNFALAVPLFSAVALATSSTFIPLPHDVTQIQSQNYPDISISYKETTICETTPGVKGFSGFVTVPSVDETYNASIFFWYFESRKNAAHAPTTIYIPGGPGESFLDGASGLPCTIDSDSNSTILNPWSWNNDVNILFLDVPVQTGFSYTDAQNGTVDLLSGVFTPAPEGSDSVTANLTYVASSLSSTDSLHTLNTTAQVARQIWQISQVWFQEFPERKTTNDEISFWSYSYSGFFAPAAMSYFQKQNERIDNGTIADSHAKKFPLGTLGITNGCIDSKIEVLAWPEYAYNNTYDLPIISKGVYEEAKKNVTKEGGCYDLIDQCRELQVKEDPEHLGNNADVNEACVAATGLCFDSIQGAFTASSTRSPFDISVQAGVTFPRDYPSGFFNQRWVQEALGVPVNFTLSGNTIPINMLYGTGDPVVRTVADVEYLLSTGVHLALVYGDLDYRCNWLGAERVSLAMEYPESSAFRSAGYANIETNSSYVGGMVRQNGNVSFSRVFEAGHSVTAYQPETVYRIFKRSTFGYDVATGEVEISSDDTYSSEGPASIFDVKSKLPEALDPMCHLYQAPKSCTVEQLVALQDGSAVTEDFIVVSSASEPETTGNKTSGSGSSSTPTTATSGGIGPRLSANGLVLMCTALVGSQLLLGVF</sequence>
<dbReference type="GO" id="GO:0006508">
    <property type="term" value="P:proteolysis"/>
    <property type="evidence" value="ECO:0007669"/>
    <property type="project" value="UniProtKB-KW"/>
</dbReference>
<evidence type="ECO:0000256" key="2">
    <source>
        <dbReference type="ARBA" id="ARBA00022645"/>
    </source>
</evidence>
<evidence type="ECO:0000313" key="9">
    <source>
        <dbReference type="EMBL" id="KAH7145431.1"/>
    </source>
</evidence>
<dbReference type="InterPro" id="IPR029058">
    <property type="entry name" value="AB_hydrolase_fold"/>
</dbReference>
<reference evidence="9" key="1">
    <citation type="journal article" date="2021" name="Nat. Commun.">
        <title>Genetic determinants of endophytism in the Arabidopsis root mycobiome.</title>
        <authorList>
            <person name="Mesny F."/>
            <person name="Miyauchi S."/>
            <person name="Thiergart T."/>
            <person name="Pickel B."/>
            <person name="Atanasova L."/>
            <person name="Karlsson M."/>
            <person name="Huettel B."/>
            <person name="Barry K.W."/>
            <person name="Haridas S."/>
            <person name="Chen C."/>
            <person name="Bauer D."/>
            <person name="Andreopoulos W."/>
            <person name="Pangilinan J."/>
            <person name="LaButti K."/>
            <person name="Riley R."/>
            <person name="Lipzen A."/>
            <person name="Clum A."/>
            <person name="Drula E."/>
            <person name="Henrissat B."/>
            <person name="Kohler A."/>
            <person name="Grigoriev I.V."/>
            <person name="Martin F.M."/>
            <person name="Hacquard S."/>
        </authorList>
    </citation>
    <scope>NUCLEOTIDE SEQUENCE</scope>
    <source>
        <strain evidence="9">MPI-CAGE-AT-0021</strain>
    </source>
</reference>
<evidence type="ECO:0000256" key="6">
    <source>
        <dbReference type="ARBA" id="ARBA00023180"/>
    </source>
</evidence>
<feature type="signal peptide" evidence="8">
    <location>
        <begin position="1"/>
        <end position="18"/>
    </location>
</feature>
<gene>
    <name evidence="9" type="ORF">B0J13DRAFT_665785</name>
</gene>
<dbReference type="PANTHER" id="PTHR11802">
    <property type="entry name" value="SERINE PROTEASE FAMILY S10 SERINE CARBOXYPEPTIDASE"/>
    <property type="match status" value="1"/>
</dbReference>
<feature type="compositionally biased region" description="Low complexity" evidence="7">
    <location>
        <begin position="603"/>
        <end position="622"/>
    </location>
</feature>
<dbReference type="Gene3D" id="3.40.50.1820">
    <property type="entry name" value="alpha/beta hydrolase"/>
    <property type="match status" value="1"/>
</dbReference>
<keyword evidence="2" id="KW-0121">Carboxypeptidase</keyword>
<dbReference type="PRINTS" id="PR00724">
    <property type="entry name" value="CRBOXYPTASEC"/>
</dbReference>
<evidence type="ECO:0000256" key="4">
    <source>
        <dbReference type="ARBA" id="ARBA00022729"/>
    </source>
</evidence>
<evidence type="ECO:0000256" key="1">
    <source>
        <dbReference type="ARBA" id="ARBA00009431"/>
    </source>
</evidence>